<dbReference type="PANTHER" id="PTHR21310:SF40">
    <property type="entry name" value="AMINOGLYCOSIDE PHOSPHOTRANSFERASE DOMAIN-CONTAINING PROTEIN-RELATED"/>
    <property type="match status" value="1"/>
</dbReference>
<evidence type="ECO:0000259" key="1">
    <source>
        <dbReference type="Pfam" id="PF01636"/>
    </source>
</evidence>
<comment type="caution">
    <text evidence="2">The sequence shown here is derived from an EMBL/GenBank/DDBJ whole genome shotgun (WGS) entry which is preliminary data.</text>
</comment>
<dbReference type="CDD" id="cd05154">
    <property type="entry name" value="ACAD10_11_N-like"/>
    <property type="match status" value="1"/>
</dbReference>
<protein>
    <submittedName>
        <fullName evidence="2">Phosphotransferase family protein</fullName>
    </submittedName>
</protein>
<name>A0A2S8IZ97_RHOOP</name>
<dbReference type="Gene3D" id="3.90.1200.10">
    <property type="match status" value="1"/>
</dbReference>
<sequence>MDVEECGRGPVIDMVRIGGGTQNLMYRFARGDKEYVLRRGPRHLRTKSNEAIAREVRILRALTHTEVPHPRLIAAPDNAVIADAAFYLMEPVDGVNVVAELAEAHRSSTEVRRRMGFEMIEALTSIAAVDYRATELTTLGRPDGFHERQAERWWRDLLSYGSYEGREPLHHAEQVATWIANNLPRSWEPGLMHGDFHLGNVMFAFDGPGVVAVVDWELCTIGDPLLDLGWIIALWWDGGDGDLMDSALAAAGGLATVDEMIEHYAQNSSRDLSHITWYGVLACFKLAVILEGTYVRSLTGAADRGLGLWMHERYCRLIDHAHRLIADSTRSARR</sequence>
<gene>
    <name evidence="2" type="ORF">C5613_29150</name>
</gene>
<dbReference type="EMBL" id="PUIO01000042">
    <property type="protein sequence ID" value="PQP20048.1"/>
    <property type="molecule type" value="Genomic_DNA"/>
</dbReference>
<feature type="domain" description="Aminoglycoside phosphotransferase" evidence="1">
    <location>
        <begin position="15"/>
        <end position="257"/>
    </location>
</feature>
<dbReference type="AlphaFoldDB" id="A0A2S8IZ97"/>
<dbReference type="Pfam" id="PF01636">
    <property type="entry name" value="APH"/>
    <property type="match status" value="1"/>
</dbReference>
<evidence type="ECO:0000313" key="3">
    <source>
        <dbReference type="Proteomes" id="UP000239290"/>
    </source>
</evidence>
<dbReference type="PANTHER" id="PTHR21310">
    <property type="entry name" value="AMINOGLYCOSIDE PHOSPHOTRANSFERASE-RELATED-RELATED"/>
    <property type="match status" value="1"/>
</dbReference>
<dbReference type="Proteomes" id="UP000239290">
    <property type="component" value="Unassembled WGS sequence"/>
</dbReference>
<dbReference type="Gene3D" id="3.30.200.20">
    <property type="entry name" value="Phosphorylase Kinase, domain 1"/>
    <property type="match status" value="1"/>
</dbReference>
<dbReference type="InterPro" id="IPR051678">
    <property type="entry name" value="AGP_Transferase"/>
</dbReference>
<dbReference type="InterPro" id="IPR002575">
    <property type="entry name" value="Aminoglycoside_PTrfase"/>
</dbReference>
<dbReference type="InterPro" id="IPR011009">
    <property type="entry name" value="Kinase-like_dom_sf"/>
</dbReference>
<organism evidence="2 3">
    <name type="scientific">Rhodococcus opacus</name>
    <name type="common">Nocardia opaca</name>
    <dbReference type="NCBI Taxonomy" id="37919"/>
    <lineage>
        <taxon>Bacteria</taxon>
        <taxon>Bacillati</taxon>
        <taxon>Actinomycetota</taxon>
        <taxon>Actinomycetes</taxon>
        <taxon>Mycobacteriales</taxon>
        <taxon>Nocardiaceae</taxon>
        <taxon>Rhodococcus</taxon>
    </lineage>
</organism>
<dbReference type="SUPFAM" id="SSF56112">
    <property type="entry name" value="Protein kinase-like (PK-like)"/>
    <property type="match status" value="1"/>
</dbReference>
<keyword evidence="2" id="KW-0808">Transferase</keyword>
<accession>A0A2S8IZ97</accession>
<proteinExistence type="predicted"/>
<dbReference type="GO" id="GO:0016740">
    <property type="term" value="F:transferase activity"/>
    <property type="evidence" value="ECO:0007669"/>
    <property type="project" value="UniProtKB-KW"/>
</dbReference>
<reference evidence="3" key="1">
    <citation type="submission" date="2018-02" db="EMBL/GenBank/DDBJ databases">
        <title>Draft genome sequencing of Rhodococcus opacus KU647198.</title>
        <authorList>
            <person name="Zheng B.-X."/>
        </authorList>
    </citation>
    <scope>NUCLEOTIDE SEQUENCE [LARGE SCALE GENOMIC DNA]</scope>
    <source>
        <strain evidence="3">04-OD7</strain>
    </source>
</reference>
<evidence type="ECO:0000313" key="2">
    <source>
        <dbReference type="EMBL" id="PQP20048.1"/>
    </source>
</evidence>
<dbReference type="InterPro" id="IPR041726">
    <property type="entry name" value="ACAD10_11_N"/>
</dbReference>